<dbReference type="EMBL" id="JACOON010000001">
    <property type="protein sequence ID" value="MBC5647276.1"/>
    <property type="molecule type" value="Genomic_DNA"/>
</dbReference>
<keyword evidence="7" id="KW-1185">Reference proteome</keyword>
<dbReference type="PANTHER" id="PTHR42798:SF7">
    <property type="entry name" value="ALPHA-D-RIBOSE 1-METHYLPHOSPHONATE 5-TRIPHOSPHATE SYNTHASE SUBUNIT PHNL"/>
    <property type="match status" value="1"/>
</dbReference>
<keyword evidence="4 6" id="KW-0067">ATP-binding</keyword>
<evidence type="ECO:0000313" key="7">
    <source>
        <dbReference type="Proteomes" id="UP000606889"/>
    </source>
</evidence>
<evidence type="ECO:0000259" key="5">
    <source>
        <dbReference type="PROSITE" id="PS50893"/>
    </source>
</evidence>
<organism evidence="6 7">
    <name type="scientific">Christensenella tenuis</name>
    <dbReference type="NCBI Taxonomy" id="2763033"/>
    <lineage>
        <taxon>Bacteria</taxon>
        <taxon>Bacillati</taxon>
        <taxon>Bacillota</taxon>
        <taxon>Clostridia</taxon>
        <taxon>Christensenellales</taxon>
        <taxon>Christensenellaceae</taxon>
        <taxon>Christensenella</taxon>
    </lineage>
</organism>
<dbReference type="InterPro" id="IPR017871">
    <property type="entry name" value="ABC_transporter-like_CS"/>
</dbReference>
<keyword evidence="2" id="KW-0813">Transport</keyword>
<feature type="domain" description="ABC transporter" evidence="5">
    <location>
        <begin position="5"/>
        <end position="244"/>
    </location>
</feature>
<dbReference type="Proteomes" id="UP000606889">
    <property type="component" value="Unassembled WGS sequence"/>
</dbReference>
<dbReference type="PANTHER" id="PTHR42798">
    <property type="entry name" value="LIPOPROTEIN-RELEASING SYSTEM ATP-BINDING PROTEIN LOLD"/>
    <property type="match status" value="1"/>
</dbReference>
<dbReference type="PROSITE" id="PS50893">
    <property type="entry name" value="ABC_TRANSPORTER_2"/>
    <property type="match status" value="1"/>
</dbReference>
<evidence type="ECO:0000256" key="4">
    <source>
        <dbReference type="ARBA" id="ARBA00022840"/>
    </source>
</evidence>
<name>A0ABR7EBX8_9FIRM</name>
<dbReference type="Gene3D" id="3.40.50.300">
    <property type="entry name" value="P-loop containing nucleotide triphosphate hydrolases"/>
    <property type="match status" value="1"/>
</dbReference>
<comment type="caution">
    <text evidence="6">The sequence shown here is derived from an EMBL/GenBank/DDBJ whole genome shotgun (WGS) entry which is preliminary data.</text>
</comment>
<gene>
    <name evidence="6" type="ORF">H8S18_02865</name>
</gene>
<dbReference type="InterPro" id="IPR027417">
    <property type="entry name" value="P-loop_NTPase"/>
</dbReference>
<dbReference type="Pfam" id="PF00005">
    <property type="entry name" value="ABC_tran"/>
    <property type="match status" value="1"/>
</dbReference>
<dbReference type="InterPro" id="IPR017911">
    <property type="entry name" value="MacB-like_ATP-bd"/>
</dbReference>
<dbReference type="InterPro" id="IPR003593">
    <property type="entry name" value="AAA+_ATPase"/>
</dbReference>
<dbReference type="InterPro" id="IPR003439">
    <property type="entry name" value="ABC_transporter-like_ATP-bd"/>
</dbReference>
<dbReference type="RefSeq" id="WP_186856784.1">
    <property type="nucleotide sequence ID" value="NZ_JACOON010000001.1"/>
</dbReference>
<evidence type="ECO:0000313" key="6">
    <source>
        <dbReference type="EMBL" id="MBC5647276.1"/>
    </source>
</evidence>
<evidence type="ECO:0000256" key="2">
    <source>
        <dbReference type="ARBA" id="ARBA00022448"/>
    </source>
</evidence>
<evidence type="ECO:0000256" key="1">
    <source>
        <dbReference type="ARBA" id="ARBA00005417"/>
    </source>
</evidence>
<sequence length="255" mass="28201">MGHLLCVEDIEKIYGNRRNVTKALDNLSFCVDNGEFVGIMGPSGSGKTTLLNCISTIDPVTTGHIYIDGTDVTKMKREHLSKFRRQHLGFVFQEFNLIDSLTAYENIALSLAVNGIAYEELRVLVAQAADTLGISDLLDRYPGELSGGQKQRIAVARAIAMQPFLVLADEPTGTLDSRAARRMLESFSDMNKRLHTTIIMVTHDAFVASYCGRILFLRDGKIFTEIRRGELTRSAFFSRVMDVVSVLGGDMENAG</sequence>
<dbReference type="SMART" id="SM00382">
    <property type="entry name" value="AAA"/>
    <property type="match status" value="1"/>
</dbReference>
<keyword evidence="3" id="KW-0547">Nucleotide-binding</keyword>
<dbReference type="PROSITE" id="PS00211">
    <property type="entry name" value="ABC_TRANSPORTER_1"/>
    <property type="match status" value="1"/>
</dbReference>
<protein>
    <submittedName>
        <fullName evidence="6">ABC transporter ATP-binding protein</fullName>
    </submittedName>
</protein>
<dbReference type="SUPFAM" id="SSF52540">
    <property type="entry name" value="P-loop containing nucleoside triphosphate hydrolases"/>
    <property type="match status" value="1"/>
</dbReference>
<dbReference type="GO" id="GO:0005524">
    <property type="term" value="F:ATP binding"/>
    <property type="evidence" value="ECO:0007669"/>
    <property type="project" value="UniProtKB-KW"/>
</dbReference>
<evidence type="ECO:0000256" key="3">
    <source>
        <dbReference type="ARBA" id="ARBA00022741"/>
    </source>
</evidence>
<reference evidence="6 7" key="1">
    <citation type="submission" date="2020-08" db="EMBL/GenBank/DDBJ databases">
        <title>Genome public.</title>
        <authorList>
            <person name="Liu C."/>
            <person name="Sun Q."/>
        </authorList>
    </citation>
    <scope>NUCLEOTIDE SEQUENCE [LARGE SCALE GENOMIC DNA]</scope>
    <source>
        <strain evidence="6 7">NSJ-35</strain>
    </source>
</reference>
<proteinExistence type="inferred from homology"/>
<accession>A0ABR7EBX8</accession>
<dbReference type="CDD" id="cd03255">
    <property type="entry name" value="ABC_MJ0796_LolCDE_FtsE"/>
    <property type="match status" value="1"/>
</dbReference>
<comment type="similarity">
    <text evidence="1">Belongs to the ABC transporter superfamily.</text>
</comment>